<dbReference type="RefSeq" id="WP_087234047.1">
    <property type="nucleotide sequence ID" value="NZ_JAKNHQ010000001.1"/>
</dbReference>
<feature type="transmembrane region" description="Helical" evidence="9">
    <location>
        <begin position="224"/>
        <end position="244"/>
    </location>
</feature>
<protein>
    <recommendedName>
        <fullName evidence="9">Transport permease protein</fullName>
    </recommendedName>
</protein>
<evidence type="ECO:0000256" key="5">
    <source>
        <dbReference type="ARBA" id="ARBA00022519"/>
    </source>
</evidence>
<dbReference type="InterPro" id="IPR047817">
    <property type="entry name" value="ABC2_TM_bact-type"/>
</dbReference>
<feature type="transmembrane region" description="Helical" evidence="9">
    <location>
        <begin position="108"/>
        <end position="127"/>
    </location>
</feature>
<keyword evidence="5" id="KW-0997">Cell inner membrane</keyword>
<evidence type="ECO:0000256" key="9">
    <source>
        <dbReference type="RuleBase" id="RU361157"/>
    </source>
</evidence>
<feature type="transmembrane region" description="Helical" evidence="9">
    <location>
        <begin position="27"/>
        <end position="49"/>
    </location>
</feature>
<comment type="caution">
    <text evidence="11">The sequence shown here is derived from an EMBL/GenBank/DDBJ whole genome shotgun (WGS) entry which is preliminary data.</text>
</comment>
<evidence type="ECO:0000313" key="12">
    <source>
        <dbReference type="Proteomes" id="UP001298681"/>
    </source>
</evidence>
<comment type="similarity">
    <text evidence="2 9">Belongs to the ABC-2 integral membrane protein family.</text>
</comment>
<dbReference type="PIRSF" id="PIRSF006648">
    <property type="entry name" value="DrrB"/>
    <property type="match status" value="1"/>
</dbReference>
<name>A0ABS9MFX6_9FIRM</name>
<evidence type="ECO:0000256" key="8">
    <source>
        <dbReference type="ARBA" id="ARBA00023136"/>
    </source>
</evidence>
<dbReference type="PANTHER" id="PTHR30413">
    <property type="entry name" value="INNER MEMBRANE TRANSPORT PERMEASE"/>
    <property type="match status" value="1"/>
</dbReference>
<dbReference type="EMBL" id="JAKNHQ010000001">
    <property type="protein sequence ID" value="MCG4609359.1"/>
    <property type="molecule type" value="Genomic_DNA"/>
</dbReference>
<comment type="subcellular location">
    <subcellularLocation>
        <location evidence="1">Cell inner membrane</location>
        <topology evidence="1">Multi-pass membrane protein</topology>
    </subcellularLocation>
    <subcellularLocation>
        <location evidence="9">Cell membrane</location>
        <topology evidence="9">Multi-pass membrane protein</topology>
    </subcellularLocation>
</comment>
<evidence type="ECO:0000256" key="4">
    <source>
        <dbReference type="ARBA" id="ARBA00022475"/>
    </source>
</evidence>
<evidence type="ECO:0000256" key="1">
    <source>
        <dbReference type="ARBA" id="ARBA00004429"/>
    </source>
</evidence>
<evidence type="ECO:0000256" key="6">
    <source>
        <dbReference type="ARBA" id="ARBA00022692"/>
    </source>
</evidence>
<dbReference type="Proteomes" id="UP001298681">
    <property type="component" value="Unassembled WGS sequence"/>
</dbReference>
<sequence length="255" mass="30246">MLQKMRKYQFLFEELVKRDFKKKYKRTVLGMFWSVLSPLLMLLVMSLVFTQFFGRSTPHYTIYLFSGQLVFSYFTDATNSGMSSLMDNSTIFSKINVPKYMFLLSKNVSSFINFCLTLVVFLLFVAIDGIPFRWTFLLLLYPIGCLVVFNIGMGLILSALYMVFKDVKYLYTVVTQVIMYFSAIFYNIEAFSLHIRYLFYLNPIFVYIRYFRKIVIENDIPEPSFHLLCAFYALVVLLIGAFIYKKYNYKFLYYV</sequence>
<accession>A0ABS9MFX6</accession>
<dbReference type="InterPro" id="IPR000412">
    <property type="entry name" value="ABC_2_transport"/>
</dbReference>
<proteinExistence type="inferred from homology"/>
<feature type="domain" description="ABC transmembrane type-2" evidence="10">
    <location>
        <begin position="29"/>
        <end position="247"/>
    </location>
</feature>
<evidence type="ECO:0000256" key="3">
    <source>
        <dbReference type="ARBA" id="ARBA00022448"/>
    </source>
</evidence>
<feature type="transmembrane region" description="Helical" evidence="9">
    <location>
        <begin position="139"/>
        <end position="163"/>
    </location>
</feature>
<organism evidence="11 12">
    <name type="scientific">Anaeromassilibacillus senegalensis</name>
    <dbReference type="NCBI Taxonomy" id="1673717"/>
    <lineage>
        <taxon>Bacteria</taxon>
        <taxon>Bacillati</taxon>
        <taxon>Bacillota</taxon>
        <taxon>Clostridia</taxon>
        <taxon>Eubacteriales</taxon>
        <taxon>Acutalibacteraceae</taxon>
        <taxon>Anaeromassilibacillus</taxon>
    </lineage>
</organism>
<feature type="transmembrane region" description="Helical" evidence="9">
    <location>
        <begin position="195"/>
        <end position="212"/>
    </location>
</feature>
<keyword evidence="6 9" id="KW-0812">Transmembrane</keyword>
<evidence type="ECO:0000256" key="2">
    <source>
        <dbReference type="ARBA" id="ARBA00007783"/>
    </source>
</evidence>
<dbReference type="PROSITE" id="PS51012">
    <property type="entry name" value="ABC_TM2"/>
    <property type="match status" value="1"/>
</dbReference>
<dbReference type="PANTHER" id="PTHR30413:SF8">
    <property type="entry name" value="TRANSPORT PERMEASE PROTEIN"/>
    <property type="match status" value="1"/>
</dbReference>
<gene>
    <name evidence="11" type="ORF">L0P57_00155</name>
</gene>
<keyword evidence="4 9" id="KW-1003">Cell membrane</keyword>
<keyword evidence="7 9" id="KW-1133">Transmembrane helix</keyword>
<keyword evidence="12" id="KW-1185">Reference proteome</keyword>
<evidence type="ECO:0000256" key="7">
    <source>
        <dbReference type="ARBA" id="ARBA00022989"/>
    </source>
</evidence>
<reference evidence="11 12" key="1">
    <citation type="submission" date="2022-01" db="EMBL/GenBank/DDBJ databases">
        <title>Collection of gut derived symbiotic bacterial strains cultured from healthy donors.</title>
        <authorList>
            <person name="Lin H."/>
            <person name="Kohout C."/>
            <person name="Waligurski E."/>
            <person name="Pamer E.G."/>
        </authorList>
    </citation>
    <scope>NUCLEOTIDE SEQUENCE [LARGE SCALE GENOMIC DNA]</scope>
    <source>
        <strain evidence="11 12">DFI.7.58</strain>
    </source>
</reference>
<dbReference type="Pfam" id="PF01061">
    <property type="entry name" value="ABC2_membrane"/>
    <property type="match status" value="1"/>
</dbReference>
<dbReference type="InterPro" id="IPR013525">
    <property type="entry name" value="ABC2_TM"/>
</dbReference>
<evidence type="ECO:0000259" key="10">
    <source>
        <dbReference type="PROSITE" id="PS51012"/>
    </source>
</evidence>
<keyword evidence="3 9" id="KW-0813">Transport</keyword>
<keyword evidence="8 9" id="KW-0472">Membrane</keyword>
<feature type="transmembrane region" description="Helical" evidence="9">
    <location>
        <begin position="169"/>
        <end position="188"/>
    </location>
</feature>
<evidence type="ECO:0000313" key="11">
    <source>
        <dbReference type="EMBL" id="MCG4609359.1"/>
    </source>
</evidence>